<dbReference type="PANTHER" id="PTHR37423:SF2">
    <property type="entry name" value="MEMBRANE-BOUND LYTIC MUREIN TRANSGLYCOSYLASE C"/>
    <property type="match status" value="1"/>
</dbReference>
<proteinExistence type="predicted"/>
<dbReference type="InterPro" id="IPR008258">
    <property type="entry name" value="Transglycosylase_SLT_dom_1"/>
</dbReference>
<reference evidence="3" key="1">
    <citation type="journal article" date="2019" name="Int. J. Syst. Evol. Microbiol.">
        <title>The Global Catalogue of Microorganisms (GCM) 10K type strain sequencing project: providing services to taxonomists for standard genome sequencing and annotation.</title>
        <authorList>
            <consortium name="The Broad Institute Genomics Platform"/>
            <consortium name="The Broad Institute Genome Sequencing Center for Infectious Disease"/>
            <person name="Wu L."/>
            <person name="Ma J."/>
        </authorList>
    </citation>
    <scope>NUCLEOTIDE SEQUENCE [LARGE SCALE GENOMIC DNA]</scope>
    <source>
        <strain evidence="3">JCM 12774</strain>
    </source>
</reference>
<organism evidence="2 3">
    <name type="scientific">Paenibacillus motobuensis</name>
    <dbReference type="NCBI Taxonomy" id="295324"/>
    <lineage>
        <taxon>Bacteria</taxon>
        <taxon>Bacillati</taxon>
        <taxon>Bacillota</taxon>
        <taxon>Bacilli</taxon>
        <taxon>Bacillales</taxon>
        <taxon>Paenibacillaceae</taxon>
        <taxon>Paenibacillus</taxon>
    </lineage>
</organism>
<comment type="caution">
    <text evidence="2">The sequence shown here is derived from an EMBL/GenBank/DDBJ whole genome shotgun (WGS) entry which is preliminary data.</text>
</comment>
<dbReference type="Gene3D" id="1.10.530.10">
    <property type="match status" value="1"/>
</dbReference>
<dbReference type="RefSeq" id="WP_251407505.1">
    <property type="nucleotide sequence ID" value="NZ_BAAACX010000004.1"/>
</dbReference>
<evidence type="ECO:0000259" key="1">
    <source>
        <dbReference type="Pfam" id="PF01464"/>
    </source>
</evidence>
<sequence>MRLLRKKRVLLLLFLGFVAILFFNSAWLSMFYPIYYKEEIKQHAQENGLDPLIVAAIIKAESNYKVGAESRKGALGIMQIMPGTAEWIIDQAKYDKVHLDQVKNEIDVNVRIGTWYLNYLSEQFDGNIIAVIAAYNAGPTHVKNWIKSKRWDGQLNTVDDIPFPETRNYVLRVTHYYKQYSEIYDDF</sequence>
<dbReference type="CDD" id="cd16896">
    <property type="entry name" value="LT_Slt70-like"/>
    <property type="match status" value="1"/>
</dbReference>
<dbReference type="EMBL" id="BAAACX010000004">
    <property type="protein sequence ID" value="GAA0377526.1"/>
    <property type="molecule type" value="Genomic_DNA"/>
</dbReference>
<keyword evidence="3" id="KW-1185">Reference proteome</keyword>
<gene>
    <name evidence="2" type="ORF">GCM10008933_06030</name>
</gene>
<name>A0ABP3HQV0_9BACL</name>
<dbReference type="InterPro" id="IPR023346">
    <property type="entry name" value="Lysozyme-like_dom_sf"/>
</dbReference>
<accession>A0ABP3HQV0</accession>
<feature type="domain" description="Transglycosylase SLT" evidence="1">
    <location>
        <begin position="40"/>
        <end position="153"/>
    </location>
</feature>
<evidence type="ECO:0000313" key="2">
    <source>
        <dbReference type="EMBL" id="GAA0377526.1"/>
    </source>
</evidence>
<evidence type="ECO:0000313" key="3">
    <source>
        <dbReference type="Proteomes" id="UP001500340"/>
    </source>
</evidence>
<protein>
    <submittedName>
        <fullName evidence="2">Lytic transglycosylase domain-containing protein</fullName>
    </submittedName>
</protein>
<dbReference type="Pfam" id="PF01464">
    <property type="entry name" value="SLT"/>
    <property type="match status" value="1"/>
</dbReference>
<dbReference type="PANTHER" id="PTHR37423">
    <property type="entry name" value="SOLUBLE LYTIC MUREIN TRANSGLYCOSYLASE-RELATED"/>
    <property type="match status" value="1"/>
</dbReference>
<dbReference type="SUPFAM" id="SSF53955">
    <property type="entry name" value="Lysozyme-like"/>
    <property type="match status" value="1"/>
</dbReference>
<dbReference type="Proteomes" id="UP001500340">
    <property type="component" value="Unassembled WGS sequence"/>
</dbReference>